<dbReference type="GO" id="GO:0015074">
    <property type="term" value="P:DNA integration"/>
    <property type="evidence" value="ECO:0007669"/>
    <property type="project" value="UniProtKB-KW"/>
</dbReference>
<comment type="similarity">
    <text evidence="1">Belongs to the 'phage' integrase family.</text>
</comment>
<sequence length="507" mass="56632">MFHPIAYLCIENGDRTGKTWRQRGKMAKRTRMTEMEAYSVKTRQSEPVGSRGKGTLLLERKASGAIQAYYRERTADSDKRLALGTLSKKPRVGTGEHTLDGIRAEAMRISVEAAAAGGLAKYLAYVAEQKAAAEIEQENAAARMEQERLEHLRLAEIDAARGSFHDLFLDYIESRRVKATIGVVKELERLFKSNLETPHPEIMQMKARDVRSEHILTILNPIWNRGSKVQADRMRSFLVAAFNHGLTVESVVGRSNAKVYSLEINPAAMVKVEKVSAPVERALSDAELKHFWQTIENTEGIGPVMALLFKFVIATGGQRIKNIIETTWADYDLDAGTVLLVHRKGRGGQTMSRPHLVPLSDRAISIMRRVLEISGDHQWPWTTHGKQPFVISSPTHAIADWMDSKHAVVDGVRMSPFSPRDLRRTCTQLMQRCGVDDRLSDLLQAHGQTGVVSKHYRNNAEAALPEKRRALEQFELGLAVALGELKAKDGNVPPMPRRIKKSSGPKP</sequence>
<dbReference type="InterPro" id="IPR013762">
    <property type="entry name" value="Integrase-like_cat_sf"/>
</dbReference>
<proteinExistence type="inferred from homology"/>
<dbReference type="SUPFAM" id="SSF56349">
    <property type="entry name" value="DNA breaking-rejoining enzymes"/>
    <property type="match status" value="1"/>
</dbReference>
<dbReference type="InterPro" id="IPR002104">
    <property type="entry name" value="Integrase_catalytic"/>
</dbReference>
<feature type="domain" description="Tyr recombinase" evidence="6">
    <location>
        <begin position="278"/>
        <end position="469"/>
    </location>
</feature>
<keyword evidence="2" id="KW-0229">DNA integration</keyword>
<dbReference type="PANTHER" id="PTHR30629:SF2">
    <property type="entry name" value="PROPHAGE INTEGRASE INTS-RELATED"/>
    <property type="match status" value="1"/>
</dbReference>
<evidence type="ECO:0000313" key="8">
    <source>
        <dbReference type="Proteomes" id="UP000265875"/>
    </source>
</evidence>
<dbReference type="Gene3D" id="1.10.150.130">
    <property type="match status" value="1"/>
</dbReference>
<reference evidence="7 8" key="1">
    <citation type="submission" date="2018-08" db="EMBL/GenBank/DDBJ databases">
        <title>Draft genome sequence of the cyanotroph, Pseudomonas monteilii BCN3.</title>
        <authorList>
            <person name="Jones L.B."/>
            <person name="Kunz D.A."/>
        </authorList>
    </citation>
    <scope>NUCLEOTIDE SEQUENCE [LARGE SCALE GENOMIC DNA]</scope>
    <source>
        <strain evidence="7 8">BCN3</strain>
    </source>
</reference>
<dbReference type="Pfam" id="PF00589">
    <property type="entry name" value="Phage_integrase"/>
    <property type="match status" value="1"/>
</dbReference>
<protein>
    <submittedName>
        <fullName evidence="7">Integrase</fullName>
    </submittedName>
</protein>
<dbReference type="Gene3D" id="1.10.443.10">
    <property type="entry name" value="Intergrase catalytic core"/>
    <property type="match status" value="1"/>
</dbReference>
<keyword evidence="3" id="KW-0238">DNA-binding</keyword>
<evidence type="ECO:0000256" key="3">
    <source>
        <dbReference type="ARBA" id="ARBA00023125"/>
    </source>
</evidence>
<feature type="coiled-coil region" evidence="5">
    <location>
        <begin position="125"/>
        <end position="155"/>
    </location>
</feature>
<evidence type="ECO:0000256" key="1">
    <source>
        <dbReference type="ARBA" id="ARBA00008857"/>
    </source>
</evidence>
<evidence type="ECO:0000256" key="2">
    <source>
        <dbReference type="ARBA" id="ARBA00022908"/>
    </source>
</evidence>
<dbReference type="CDD" id="cd00801">
    <property type="entry name" value="INT_P4_C"/>
    <property type="match status" value="1"/>
</dbReference>
<dbReference type="InterPro" id="IPR050808">
    <property type="entry name" value="Phage_Integrase"/>
</dbReference>
<dbReference type="EMBL" id="QWLL01000005">
    <property type="protein sequence ID" value="RII80225.1"/>
    <property type="molecule type" value="Genomic_DNA"/>
</dbReference>
<evidence type="ECO:0000259" key="6">
    <source>
        <dbReference type="PROSITE" id="PS51898"/>
    </source>
</evidence>
<comment type="caution">
    <text evidence="7">The sequence shown here is derived from an EMBL/GenBank/DDBJ whole genome shotgun (WGS) entry which is preliminary data.</text>
</comment>
<name>A0A399MFE2_9PSED</name>
<dbReference type="PROSITE" id="PS51898">
    <property type="entry name" value="TYR_RECOMBINASE"/>
    <property type="match status" value="1"/>
</dbReference>
<dbReference type="Proteomes" id="UP000265875">
    <property type="component" value="Unassembled WGS sequence"/>
</dbReference>
<evidence type="ECO:0000313" key="7">
    <source>
        <dbReference type="EMBL" id="RII80225.1"/>
    </source>
</evidence>
<keyword evidence="4" id="KW-0233">DNA recombination</keyword>
<dbReference type="AlphaFoldDB" id="A0A399MFE2"/>
<gene>
    <name evidence="7" type="ORF">D0894_01225</name>
</gene>
<dbReference type="GO" id="GO:0003677">
    <property type="term" value="F:DNA binding"/>
    <property type="evidence" value="ECO:0007669"/>
    <property type="project" value="UniProtKB-KW"/>
</dbReference>
<dbReference type="InterPro" id="IPR011010">
    <property type="entry name" value="DNA_brk_join_enz"/>
</dbReference>
<dbReference type="InterPro" id="IPR010998">
    <property type="entry name" value="Integrase_recombinase_N"/>
</dbReference>
<organism evidence="7 8">
    <name type="scientific">Pseudomonas monteilii</name>
    <dbReference type="NCBI Taxonomy" id="76759"/>
    <lineage>
        <taxon>Bacteria</taxon>
        <taxon>Pseudomonadati</taxon>
        <taxon>Pseudomonadota</taxon>
        <taxon>Gammaproteobacteria</taxon>
        <taxon>Pseudomonadales</taxon>
        <taxon>Pseudomonadaceae</taxon>
        <taxon>Pseudomonas</taxon>
    </lineage>
</organism>
<accession>A0A399MFE2</accession>
<keyword evidence="5" id="KW-0175">Coiled coil</keyword>
<dbReference type="GO" id="GO:0006310">
    <property type="term" value="P:DNA recombination"/>
    <property type="evidence" value="ECO:0007669"/>
    <property type="project" value="UniProtKB-KW"/>
</dbReference>
<dbReference type="PANTHER" id="PTHR30629">
    <property type="entry name" value="PROPHAGE INTEGRASE"/>
    <property type="match status" value="1"/>
</dbReference>
<evidence type="ECO:0000256" key="5">
    <source>
        <dbReference type="SAM" id="Coils"/>
    </source>
</evidence>
<evidence type="ECO:0000256" key="4">
    <source>
        <dbReference type="ARBA" id="ARBA00023172"/>
    </source>
</evidence>